<dbReference type="Proteomes" id="UP000325395">
    <property type="component" value="Unassembled WGS sequence"/>
</dbReference>
<organism evidence="8 9">
    <name type="scientific">Aspergillus pseudocaelatus</name>
    <dbReference type="NCBI Taxonomy" id="1825620"/>
    <lineage>
        <taxon>Eukaryota</taxon>
        <taxon>Fungi</taxon>
        <taxon>Dikarya</taxon>
        <taxon>Ascomycota</taxon>
        <taxon>Pezizomycotina</taxon>
        <taxon>Eurotiomycetes</taxon>
        <taxon>Eurotiomycetidae</taxon>
        <taxon>Eurotiales</taxon>
        <taxon>Aspergillaceae</taxon>
        <taxon>Aspergillus</taxon>
        <taxon>Aspergillus subgen. Circumdati</taxon>
    </lineage>
</organism>
<evidence type="ECO:0000256" key="3">
    <source>
        <dbReference type="ARBA" id="ARBA00023125"/>
    </source>
</evidence>
<evidence type="ECO:0000259" key="7">
    <source>
        <dbReference type="PROSITE" id="PS50048"/>
    </source>
</evidence>
<proteinExistence type="predicted"/>
<accession>A0ABQ6WR73</accession>
<dbReference type="InterPro" id="IPR001138">
    <property type="entry name" value="Zn2Cys6_DnaBD"/>
</dbReference>
<dbReference type="InterPro" id="IPR036864">
    <property type="entry name" value="Zn2-C6_fun-type_DNA-bd_sf"/>
</dbReference>
<keyword evidence="1" id="KW-0479">Metal-binding</keyword>
<protein>
    <submittedName>
        <fullName evidence="8">Fungal-specific transcription factor domain-containing protein</fullName>
    </submittedName>
</protein>
<evidence type="ECO:0000313" key="9">
    <source>
        <dbReference type="Proteomes" id="UP000325395"/>
    </source>
</evidence>
<sequence>MIQSPRQRNSPGRGCSIGPPLKNRASVACCRCHSRKVRCDVALRGSPCTNCSLDKVDCLVPQTRRRRSYLKVENISQVGSLVSSTLKRSHLPTDTHDLPRMAFGSVVQDGFSTPQKRKHHQISMLPNTLVNTPQRSVFPISQEPYAGCSTLPNYIRELPTTFSVLFIPELTVRNELLRAYVHYVHPYMPILDIEDFLQTILECDHNRRISLLLFQSVMFAGSAFADLKILQAAGFETNRVARKQFFDRAQLLYNFDYETDQITIVQSLLLMSYYYDAPGHQKDSWHWMGVVLSLAHTIGLNRDPITLGMDLKRQQMWKRIWWSIYVRDRLIALGTRRPISAIDEDSNVPVLSLDDFELQCCSPNIIKLLGGSNILEDCGARRELALMFIEKTKLCILLGYILSTQYFTVRYGSGMPTETMMLSPKSSTAGEGKLFHLNLLLENWLSYLPTEAHFTPLGHSKLSDVQQVLHLHHAILKMIYHTASSALHRPQLTSITPPTSSHSKFQEISACKVFHAAMEVTDIALEMDSLGLTSNYPPIGVTVLMPAAMVHLLKIRSDNRGVRIASSQRLCQCIRILSSLRDVYAVADFACTILEAAIQKSGVRITAAEEDAHSSSLRNRFNDDDLPDTVRCSPTPKLQSSSLGQSIPGPRHLEEAPVPGQSTEEFLLCSPLLFDNGSSGLLRCNADEYKESLGCLMNLPTDCQTLHDVFDDDLINFGED</sequence>
<feature type="region of interest" description="Disordered" evidence="6">
    <location>
        <begin position="614"/>
        <end position="657"/>
    </location>
</feature>
<dbReference type="Gene3D" id="4.10.240.10">
    <property type="entry name" value="Zn(2)-C6 fungal-type DNA-binding domain"/>
    <property type="match status" value="1"/>
</dbReference>
<keyword evidence="4" id="KW-0804">Transcription</keyword>
<dbReference type="Pfam" id="PF04082">
    <property type="entry name" value="Fungal_trans"/>
    <property type="match status" value="1"/>
</dbReference>
<evidence type="ECO:0000256" key="4">
    <source>
        <dbReference type="ARBA" id="ARBA00023163"/>
    </source>
</evidence>
<dbReference type="SMART" id="SM00066">
    <property type="entry name" value="GAL4"/>
    <property type="match status" value="1"/>
</dbReference>
<evidence type="ECO:0000256" key="1">
    <source>
        <dbReference type="ARBA" id="ARBA00022723"/>
    </source>
</evidence>
<evidence type="ECO:0000256" key="5">
    <source>
        <dbReference type="ARBA" id="ARBA00023242"/>
    </source>
</evidence>
<evidence type="ECO:0000256" key="6">
    <source>
        <dbReference type="SAM" id="MobiDB-lite"/>
    </source>
</evidence>
<name>A0ABQ6WR73_9EURO</name>
<feature type="compositionally biased region" description="Polar residues" evidence="6">
    <location>
        <begin position="636"/>
        <end position="645"/>
    </location>
</feature>
<dbReference type="SUPFAM" id="SSF57701">
    <property type="entry name" value="Zn2/Cys6 DNA-binding domain"/>
    <property type="match status" value="1"/>
</dbReference>
<feature type="domain" description="Zn(2)-C6 fungal-type" evidence="7">
    <location>
        <begin position="28"/>
        <end position="60"/>
    </location>
</feature>
<keyword evidence="2" id="KW-0805">Transcription regulation</keyword>
<evidence type="ECO:0000313" key="8">
    <source>
        <dbReference type="EMBL" id="KAE8419610.1"/>
    </source>
</evidence>
<keyword evidence="3" id="KW-0238">DNA-binding</keyword>
<keyword evidence="9" id="KW-1185">Reference proteome</keyword>
<dbReference type="SMART" id="SM00906">
    <property type="entry name" value="Fungal_trans"/>
    <property type="match status" value="1"/>
</dbReference>
<dbReference type="PROSITE" id="PS00463">
    <property type="entry name" value="ZN2_CY6_FUNGAL_1"/>
    <property type="match status" value="1"/>
</dbReference>
<gene>
    <name evidence="8" type="ORF">BDV36DRAFT_307581</name>
</gene>
<dbReference type="EMBL" id="ML735715">
    <property type="protein sequence ID" value="KAE8419610.1"/>
    <property type="molecule type" value="Genomic_DNA"/>
</dbReference>
<dbReference type="CDD" id="cd12148">
    <property type="entry name" value="fungal_TF_MHR"/>
    <property type="match status" value="1"/>
</dbReference>
<dbReference type="InterPro" id="IPR052761">
    <property type="entry name" value="Fungal_Detox/Toxin_TFs"/>
</dbReference>
<dbReference type="PROSITE" id="PS50048">
    <property type="entry name" value="ZN2_CY6_FUNGAL_2"/>
    <property type="match status" value="1"/>
</dbReference>
<dbReference type="InterPro" id="IPR007219">
    <property type="entry name" value="XnlR_reg_dom"/>
</dbReference>
<dbReference type="CDD" id="cd00067">
    <property type="entry name" value="GAL4"/>
    <property type="match status" value="1"/>
</dbReference>
<keyword evidence="5" id="KW-0539">Nucleus</keyword>
<evidence type="ECO:0000256" key="2">
    <source>
        <dbReference type="ARBA" id="ARBA00023015"/>
    </source>
</evidence>
<dbReference type="PANTHER" id="PTHR47425">
    <property type="entry name" value="FARB-RELATED"/>
    <property type="match status" value="1"/>
</dbReference>
<reference evidence="8 9" key="1">
    <citation type="submission" date="2019-04" db="EMBL/GenBank/DDBJ databases">
        <authorList>
            <consortium name="DOE Joint Genome Institute"/>
            <person name="Mondo S."/>
            <person name="Kjaerbolling I."/>
            <person name="Vesth T."/>
            <person name="Frisvad J.C."/>
            <person name="Nybo J.L."/>
            <person name="Theobald S."/>
            <person name="Kildgaard S."/>
            <person name="Isbrandt T."/>
            <person name="Kuo A."/>
            <person name="Sato A."/>
            <person name="Lyhne E.K."/>
            <person name="Kogle M.E."/>
            <person name="Wiebenga A."/>
            <person name="Kun R.S."/>
            <person name="Lubbers R.J."/>
            <person name="Makela M.R."/>
            <person name="Barry K."/>
            <person name="Chovatia M."/>
            <person name="Clum A."/>
            <person name="Daum C."/>
            <person name="Haridas S."/>
            <person name="He G."/>
            <person name="LaButti K."/>
            <person name="Lipzen A."/>
            <person name="Riley R."/>
            <person name="Salamov A."/>
            <person name="Simmons B.A."/>
            <person name="Magnuson J.K."/>
            <person name="Henrissat B."/>
            <person name="Mortensen U.H."/>
            <person name="Larsen T.O."/>
            <person name="Devries R.P."/>
            <person name="Grigoriev I.V."/>
            <person name="Machida M."/>
            <person name="Baker S.E."/>
            <person name="Andersen M.R."/>
            <person name="Cantor M.N."/>
            <person name="Hua S.X."/>
        </authorList>
    </citation>
    <scope>NUCLEOTIDE SEQUENCE [LARGE SCALE GENOMIC DNA]</scope>
    <source>
        <strain evidence="8 9">CBS 117616</strain>
    </source>
</reference>
<dbReference type="PANTHER" id="PTHR47425:SF2">
    <property type="entry name" value="FARB-RELATED"/>
    <property type="match status" value="1"/>
</dbReference>